<dbReference type="InterPro" id="IPR042103">
    <property type="entry name" value="SerRS_1_N_sf"/>
</dbReference>
<dbReference type="STRING" id="4555.A0A368R0W4"/>
<dbReference type="EC" id="6.1.1.11" evidence="1"/>
<keyword evidence="3" id="KW-0547">Nucleotide-binding</keyword>
<keyword evidence="4" id="KW-0067">ATP-binding</keyword>
<accession>A0A368R0W4</accession>
<dbReference type="InterPro" id="IPR045864">
    <property type="entry name" value="aa-tRNA-synth_II/BPL/LPL"/>
</dbReference>
<dbReference type="SUPFAM" id="SSF46589">
    <property type="entry name" value="tRNA-binding arm"/>
    <property type="match status" value="1"/>
</dbReference>
<dbReference type="OrthoDB" id="10264585at2759"/>
<evidence type="ECO:0000256" key="4">
    <source>
        <dbReference type="ARBA" id="ARBA00022840"/>
    </source>
</evidence>
<dbReference type="Pfam" id="PF02403">
    <property type="entry name" value="Seryl_tRNA_N"/>
    <property type="match status" value="1"/>
</dbReference>
<dbReference type="InterPro" id="IPR006195">
    <property type="entry name" value="aa-tRNA-synth_II"/>
</dbReference>
<evidence type="ECO:0000256" key="5">
    <source>
        <dbReference type="ARBA" id="ARBA00023146"/>
    </source>
</evidence>
<feature type="region of interest" description="Disordered" evidence="7">
    <location>
        <begin position="38"/>
        <end position="66"/>
    </location>
</feature>
<evidence type="ECO:0000256" key="2">
    <source>
        <dbReference type="ARBA" id="ARBA00022598"/>
    </source>
</evidence>
<dbReference type="GO" id="GO:0006434">
    <property type="term" value="P:seryl-tRNA aminoacylation"/>
    <property type="evidence" value="ECO:0007669"/>
    <property type="project" value="InterPro"/>
</dbReference>
<sequence>MANTSAWPPSPSMIALLCRPVMSAEDTIADRDIAGLQDGAGWGEAAPRESENTSAPSRTAIVHPGEDAGTTYAAPAGRRCSQPRTAKGAWRSRRHRLKGCRLTSTGGWAATGGGRYLIHRPGWTVFHLPSTPGPPGPSNLYPAVGIKSMDHPIRTRRGFDRCDKASATAVARRRAQKPAAATPTSPRSTCAPGATPRASPARAPRTLAPATATPAAVDAVRVPQRHDDTCSTWRYLFRTGEPGLDVVRESQLHRFAATDLVDEVVALDDAWRRQRFCLDKVRQELNSTSKRIGKLKVGKQDDAAKELMDHTNEAKKRQAAMEAEVHKAKATRDATLISIGNILHKSVPVSADEANNVPLRTFGERRMEEGLKNHLDLCLMLDIVDLKKGVAAAGGRDYYLKEEGYKLIQTPLMMTKEAMGKCAQLSQYDEELYKLEGEGKFLIATSEQPLACYHQGEQIHPDQLPIRYVEAGSHGRDTAGIFRTHEFQKIEQFCITGPDGDESWEMHEEMIKNSEDFCRELGIAGQIVNVVSGALNNAAAKKYDLEGWFPASKNYRELVSCSNCTDYQARRRLGITYGQRKRDERSKKYVHTLNSTLTATERTLCCILETYQKEDGVEVPKHMYSNYLAYLP</sequence>
<dbReference type="GO" id="GO:0005524">
    <property type="term" value="F:ATP binding"/>
    <property type="evidence" value="ECO:0007669"/>
    <property type="project" value="UniProtKB-KW"/>
</dbReference>
<dbReference type="AlphaFoldDB" id="A0A368R0W4"/>
<dbReference type="PROSITE" id="PS50862">
    <property type="entry name" value="AA_TRNA_LIGASE_II"/>
    <property type="match status" value="1"/>
</dbReference>
<evidence type="ECO:0000259" key="8">
    <source>
        <dbReference type="PROSITE" id="PS50862"/>
    </source>
</evidence>
<protein>
    <recommendedName>
        <fullName evidence="1">serine--tRNA ligase</fullName>
        <ecNumber evidence="1">6.1.1.11</ecNumber>
    </recommendedName>
    <alternativeName>
        <fullName evidence="6">Seryl-tRNA synthetase</fullName>
    </alternativeName>
</protein>
<dbReference type="InterPro" id="IPR015866">
    <property type="entry name" value="Ser-tRNA-synth_1_N"/>
</dbReference>
<evidence type="ECO:0000313" key="9">
    <source>
        <dbReference type="EMBL" id="RCV23180.1"/>
    </source>
</evidence>
<dbReference type="PANTHER" id="PTHR11778">
    <property type="entry name" value="SERYL-TRNA SYNTHETASE"/>
    <property type="match status" value="1"/>
</dbReference>
<dbReference type="InterPro" id="IPR010978">
    <property type="entry name" value="tRNA-bd_arm"/>
</dbReference>
<feature type="domain" description="Aminoacyl-transfer RNA synthetases class-II family profile" evidence="8">
    <location>
        <begin position="399"/>
        <end position="632"/>
    </location>
</feature>
<feature type="region of interest" description="Disordered" evidence="7">
    <location>
        <begin position="164"/>
        <end position="215"/>
    </location>
</feature>
<dbReference type="EMBL" id="CM003531">
    <property type="protein sequence ID" value="RCV23180.1"/>
    <property type="molecule type" value="Genomic_DNA"/>
</dbReference>
<feature type="compositionally biased region" description="Low complexity" evidence="7">
    <location>
        <begin position="191"/>
        <end position="215"/>
    </location>
</feature>
<evidence type="ECO:0000256" key="1">
    <source>
        <dbReference type="ARBA" id="ARBA00012840"/>
    </source>
</evidence>
<keyword evidence="5" id="KW-0030">Aminoacyl-tRNA synthetase</keyword>
<dbReference type="SUPFAM" id="SSF55681">
    <property type="entry name" value="Class II aaRS and biotin synthetases"/>
    <property type="match status" value="1"/>
</dbReference>
<dbReference type="Gene3D" id="3.30.930.10">
    <property type="entry name" value="Bira Bifunctional Protein, Domain 2"/>
    <property type="match status" value="1"/>
</dbReference>
<dbReference type="InterPro" id="IPR002317">
    <property type="entry name" value="Ser-tRNA-ligase_type_1"/>
</dbReference>
<dbReference type="GO" id="GO:0004828">
    <property type="term" value="F:serine-tRNA ligase activity"/>
    <property type="evidence" value="ECO:0007669"/>
    <property type="project" value="UniProtKB-EC"/>
</dbReference>
<evidence type="ECO:0000256" key="3">
    <source>
        <dbReference type="ARBA" id="ARBA00022741"/>
    </source>
</evidence>
<dbReference type="Gene3D" id="1.10.287.40">
    <property type="entry name" value="Serine-tRNA synthetase, tRNA binding domain"/>
    <property type="match status" value="1"/>
</dbReference>
<gene>
    <name evidence="9" type="ORF">SETIT_4G278400v2</name>
</gene>
<organism evidence="9">
    <name type="scientific">Setaria italica</name>
    <name type="common">Foxtail millet</name>
    <name type="synonym">Panicum italicum</name>
    <dbReference type="NCBI Taxonomy" id="4555"/>
    <lineage>
        <taxon>Eukaryota</taxon>
        <taxon>Viridiplantae</taxon>
        <taxon>Streptophyta</taxon>
        <taxon>Embryophyta</taxon>
        <taxon>Tracheophyta</taxon>
        <taxon>Spermatophyta</taxon>
        <taxon>Magnoliopsida</taxon>
        <taxon>Liliopsida</taxon>
        <taxon>Poales</taxon>
        <taxon>Poaceae</taxon>
        <taxon>PACMAD clade</taxon>
        <taxon>Panicoideae</taxon>
        <taxon>Panicodae</taxon>
        <taxon>Paniceae</taxon>
        <taxon>Cenchrinae</taxon>
        <taxon>Setaria</taxon>
    </lineage>
</organism>
<dbReference type="InterPro" id="IPR002314">
    <property type="entry name" value="aa-tRNA-synt_IIb"/>
</dbReference>
<keyword evidence="2" id="KW-0436">Ligase</keyword>
<evidence type="ECO:0000256" key="7">
    <source>
        <dbReference type="SAM" id="MobiDB-lite"/>
    </source>
</evidence>
<name>A0A368R0W4_SETIT</name>
<dbReference type="PRINTS" id="PR00981">
    <property type="entry name" value="TRNASYNTHSER"/>
</dbReference>
<reference evidence="9" key="2">
    <citation type="submission" date="2015-07" db="EMBL/GenBank/DDBJ databases">
        <authorList>
            <person name="Noorani M."/>
        </authorList>
    </citation>
    <scope>NUCLEOTIDE SEQUENCE</scope>
    <source>
        <strain evidence="9">Yugu1</strain>
    </source>
</reference>
<reference evidence="9" key="1">
    <citation type="journal article" date="2012" name="Nat. Biotechnol.">
        <title>Reference genome sequence of the model plant Setaria.</title>
        <authorList>
            <person name="Bennetzen J.L."/>
            <person name="Schmutz J."/>
            <person name="Wang H."/>
            <person name="Percifield R."/>
            <person name="Hawkins J."/>
            <person name="Pontaroli A.C."/>
            <person name="Estep M."/>
            <person name="Feng L."/>
            <person name="Vaughn J.N."/>
            <person name="Grimwood J."/>
            <person name="Jenkins J."/>
            <person name="Barry K."/>
            <person name="Lindquist E."/>
            <person name="Hellsten U."/>
            <person name="Deshpande S."/>
            <person name="Wang X."/>
            <person name="Wu X."/>
            <person name="Mitros T."/>
            <person name="Triplett J."/>
            <person name="Yang X."/>
            <person name="Ye C.Y."/>
            <person name="Mauro-Herrera M."/>
            <person name="Wang L."/>
            <person name="Li P."/>
            <person name="Sharma M."/>
            <person name="Sharma R."/>
            <person name="Ronald P.C."/>
            <person name="Panaud O."/>
            <person name="Kellogg E.A."/>
            <person name="Brutnell T.P."/>
            <person name="Doust A.N."/>
            <person name="Tuskan G.A."/>
            <person name="Rokhsar D."/>
            <person name="Devos K.M."/>
        </authorList>
    </citation>
    <scope>NUCLEOTIDE SEQUENCE [LARGE SCALE GENOMIC DNA]</scope>
    <source>
        <strain evidence="9">Yugu1</strain>
    </source>
</reference>
<evidence type="ECO:0000256" key="6">
    <source>
        <dbReference type="ARBA" id="ARBA00031113"/>
    </source>
</evidence>
<proteinExistence type="predicted"/>
<dbReference type="Pfam" id="PF00587">
    <property type="entry name" value="tRNA-synt_2b"/>
    <property type="match status" value="1"/>
</dbReference>